<dbReference type="RefSeq" id="WP_061786985.1">
    <property type="nucleotide sequence ID" value="NZ_CP128406.1"/>
</dbReference>
<dbReference type="EMBL" id="LR134406">
    <property type="protein sequence ID" value="VEH70183.1"/>
    <property type="molecule type" value="Genomic_DNA"/>
</dbReference>
<dbReference type="Proteomes" id="UP000273044">
    <property type="component" value="Chromosome"/>
</dbReference>
<dbReference type="AlphaFoldDB" id="A0A3S4Y741"/>
<reference evidence="2 3" key="1">
    <citation type="submission" date="2018-12" db="EMBL/GenBank/DDBJ databases">
        <authorList>
            <consortium name="Pathogen Informatics"/>
        </authorList>
    </citation>
    <scope>NUCLEOTIDE SEQUENCE [LARGE SCALE GENOMIC DNA]</scope>
    <source>
        <strain evidence="2 3">NCTC12967</strain>
    </source>
</reference>
<organism evidence="2 3">
    <name type="scientific">Arachnia propionica</name>
    <dbReference type="NCBI Taxonomy" id="1750"/>
    <lineage>
        <taxon>Bacteria</taxon>
        <taxon>Bacillati</taxon>
        <taxon>Actinomycetota</taxon>
        <taxon>Actinomycetes</taxon>
        <taxon>Propionibacteriales</taxon>
        <taxon>Propionibacteriaceae</taxon>
        <taxon>Arachnia</taxon>
    </lineage>
</organism>
<dbReference type="Pfam" id="PF09949">
    <property type="entry name" value="APP1_cat"/>
    <property type="match status" value="1"/>
</dbReference>
<gene>
    <name evidence="2" type="ORF">NCTC12967_01472</name>
</gene>
<protein>
    <submittedName>
        <fullName evidence="2">Uncharacterized conserved protein (DUF2183)</fullName>
    </submittedName>
</protein>
<evidence type="ECO:0000313" key="2">
    <source>
        <dbReference type="EMBL" id="VEH70183.1"/>
    </source>
</evidence>
<proteinExistence type="predicted"/>
<dbReference type="GO" id="GO:0008195">
    <property type="term" value="F:phosphatidate phosphatase activity"/>
    <property type="evidence" value="ECO:0007669"/>
    <property type="project" value="InterPro"/>
</dbReference>
<dbReference type="InterPro" id="IPR019236">
    <property type="entry name" value="APP1_cat"/>
</dbReference>
<dbReference type="InterPro" id="IPR052935">
    <property type="entry name" value="Mg2+_PAP"/>
</dbReference>
<dbReference type="GeneID" id="64406944"/>
<dbReference type="InterPro" id="IPR023214">
    <property type="entry name" value="HAD_sf"/>
</dbReference>
<feature type="domain" description="Phosphatidate phosphatase APP1 catalytic" evidence="1">
    <location>
        <begin position="144"/>
        <end position="295"/>
    </location>
</feature>
<dbReference type="Gene3D" id="3.40.50.1000">
    <property type="entry name" value="HAD superfamily/HAD-like"/>
    <property type="match status" value="1"/>
</dbReference>
<accession>A0A3S4Y741</accession>
<keyword evidence="3" id="KW-1185">Reference proteome</keyword>
<name>A0A3S4Y741_9ACTN</name>
<sequence>MKSRPFFAARLEDRLNRVLNRFLLRRGWQECITSYTGFGTTRQVRVLARVVLRPPKDAGIAQAATDLLHRRGWRNFIAAAKVTSRAEIVIGDLRVPVQADRGGYIDVRIRDHGLPVGWHQVLIEGAGGASNWAPVHVIDENQTFGIVSDIDDTILSTWLPRPMVAAWNSLVLTEQARQAVPGMSRLFQELIAAHPGAPLIFVSTGAWNTYPMVTRFLKRHGFPHGALLLTDWGPTNTGWFRSGAHHKRTCLRELARDLPNIRWLLVGDDGQHDPDLYAEFASLQPDHVVARAIRQLTPGEHALAHGTLTETPDIWDWTPDLAPEVRAPDGDGLADKLRPLIRLKEI</sequence>
<dbReference type="PANTHER" id="PTHR28208:SF3">
    <property type="entry name" value="PHOSPHATIDATE PHOSPHATASE APP1"/>
    <property type="match status" value="1"/>
</dbReference>
<evidence type="ECO:0000259" key="1">
    <source>
        <dbReference type="Pfam" id="PF09949"/>
    </source>
</evidence>
<evidence type="ECO:0000313" key="3">
    <source>
        <dbReference type="Proteomes" id="UP000273044"/>
    </source>
</evidence>
<dbReference type="PANTHER" id="PTHR28208">
    <property type="entry name" value="PHOSPHATIDATE PHOSPHATASE APP1"/>
    <property type="match status" value="1"/>
</dbReference>